<dbReference type="InterPro" id="IPR015919">
    <property type="entry name" value="Cadherin-like_sf"/>
</dbReference>
<keyword evidence="3 4" id="KW-0378">Hydrolase</keyword>
<evidence type="ECO:0000256" key="4">
    <source>
        <dbReference type="RuleBase" id="RU361188"/>
    </source>
</evidence>
<dbReference type="Proteomes" id="UP000239209">
    <property type="component" value="Unassembled WGS sequence"/>
</dbReference>
<evidence type="ECO:0000313" key="7">
    <source>
        <dbReference type="Proteomes" id="UP000239209"/>
    </source>
</evidence>
<dbReference type="InterPro" id="IPR001139">
    <property type="entry name" value="Glyco_hydro_30"/>
</dbReference>
<dbReference type="Pfam" id="PF02055">
    <property type="entry name" value="Glyco_hydro_30"/>
    <property type="match status" value="1"/>
</dbReference>
<dbReference type="PROSITE" id="PS51175">
    <property type="entry name" value="CBM6"/>
    <property type="match status" value="1"/>
</dbReference>
<dbReference type="InterPro" id="IPR006584">
    <property type="entry name" value="Cellulose-bd_IV"/>
</dbReference>
<dbReference type="Gene3D" id="2.60.40.10">
    <property type="entry name" value="Immunoglobulins"/>
    <property type="match status" value="1"/>
</dbReference>
<keyword evidence="4" id="KW-0326">Glycosidase</keyword>
<comment type="similarity">
    <text evidence="1 4">Belongs to the glycosyl hydrolase 30 family.</text>
</comment>
<dbReference type="GO" id="GO:0006680">
    <property type="term" value="P:glucosylceramide catabolic process"/>
    <property type="evidence" value="ECO:0007669"/>
    <property type="project" value="TreeGrafter"/>
</dbReference>
<gene>
    <name evidence="6" type="ORF">CLV70_11736</name>
</gene>
<dbReference type="SUPFAM" id="SSF49313">
    <property type="entry name" value="Cadherin-like"/>
    <property type="match status" value="1"/>
</dbReference>
<sequence length="641" mass="71152">METHPAKREEAIRLLVDPRTGAGLDRFRLTIGSPDLIEHLPFWSYDELPAGVTEDFKLRHFSIQRDLDLHIVDTVKLIQRYNPRATFFASAWSAPAWMKTNNRFTGEVALLPGSTTAHYQVGKLRDDCIDVFARYYVKYLQAYARHGIHVEALTLLNEPGMDVVYPAMDISVAQQQRLSVAIKRELAAARLRTSLYVHDFNFWDWRDPNSTETKNYHRIFDDPKALRAADGIAFHPYWGDPAVMREAYEQYGKPVHLTETSDLNPATILNYFRLDASSYVMWAQTTDQDGGTLHWTDKRDNNVDWEEVGRTTKWPNRLVKVDTTTRDFTVRDELYAIGQFARHLTPEHVRVESSASSAGISNVVYRDHNDYVAILGNTNTADATVRVQLAGRSFVVKVPAGAYATYRWTAAVPPRRNHAPVLRDVPAVTADQYGTAQVRLSATDRDRDRLAYYAVDLPEGVSVDAATGVMTLRPTTAGSQDLTFYVTDGRARDQVTVHVTVTPRGAPAGVRVEAEAYAGQHGWTDGGANFVENNPSASGGRNVGWTAPGNWLTYRVDLAEPGTYDLELRVANGTGAAAPDAVSFRDAAGTVLATVTAPDTGGWGSYQSVHATVELAAGDQLVTVYCETGGFNLDYLRLSDL</sequence>
<protein>
    <submittedName>
        <fullName evidence="6">Glucosylceramidase</fullName>
    </submittedName>
</protein>
<accession>A0A2T0RMI9</accession>
<dbReference type="GO" id="GO:0016020">
    <property type="term" value="C:membrane"/>
    <property type="evidence" value="ECO:0007669"/>
    <property type="project" value="InterPro"/>
</dbReference>
<evidence type="ECO:0000256" key="1">
    <source>
        <dbReference type="ARBA" id="ARBA00005382"/>
    </source>
</evidence>
<dbReference type="InterPro" id="IPR033453">
    <property type="entry name" value="Glyco_hydro_30_TIM-barrel"/>
</dbReference>
<dbReference type="SMART" id="SM00606">
    <property type="entry name" value="CBD_IV"/>
    <property type="match status" value="1"/>
</dbReference>
<dbReference type="GO" id="GO:0005975">
    <property type="term" value="P:carbohydrate metabolic process"/>
    <property type="evidence" value="ECO:0007669"/>
    <property type="project" value="UniProtKB-ARBA"/>
</dbReference>
<dbReference type="GO" id="GO:0005509">
    <property type="term" value="F:calcium ion binding"/>
    <property type="evidence" value="ECO:0007669"/>
    <property type="project" value="InterPro"/>
</dbReference>
<evidence type="ECO:0000259" key="5">
    <source>
        <dbReference type="PROSITE" id="PS51175"/>
    </source>
</evidence>
<dbReference type="Pfam" id="PF17963">
    <property type="entry name" value="Big_9"/>
    <property type="match status" value="1"/>
</dbReference>
<dbReference type="InterPro" id="IPR013783">
    <property type="entry name" value="Ig-like_fold"/>
</dbReference>
<name>A0A2T0RMI9_9ACTN</name>
<keyword evidence="2" id="KW-0732">Signal</keyword>
<evidence type="ECO:0000256" key="2">
    <source>
        <dbReference type="ARBA" id="ARBA00022729"/>
    </source>
</evidence>
<evidence type="ECO:0000313" key="6">
    <source>
        <dbReference type="EMBL" id="PRY22333.1"/>
    </source>
</evidence>
<organism evidence="6 7">
    <name type="scientific">Pseudosporangium ferrugineum</name>
    <dbReference type="NCBI Taxonomy" id="439699"/>
    <lineage>
        <taxon>Bacteria</taxon>
        <taxon>Bacillati</taxon>
        <taxon>Actinomycetota</taxon>
        <taxon>Actinomycetes</taxon>
        <taxon>Micromonosporales</taxon>
        <taxon>Micromonosporaceae</taxon>
        <taxon>Pseudosporangium</taxon>
    </lineage>
</organism>
<feature type="domain" description="CBM6" evidence="5">
    <location>
        <begin position="510"/>
        <end position="639"/>
    </location>
</feature>
<keyword evidence="7" id="KW-1185">Reference proteome</keyword>
<dbReference type="InterPro" id="IPR008979">
    <property type="entry name" value="Galactose-bd-like_sf"/>
</dbReference>
<dbReference type="PANTHER" id="PTHR11069:SF23">
    <property type="entry name" value="LYSOSOMAL ACID GLUCOSYLCERAMIDASE"/>
    <property type="match status" value="1"/>
</dbReference>
<dbReference type="AlphaFoldDB" id="A0A2T0RMI9"/>
<dbReference type="Gene3D" id="2.60.120.260">
    <property type="entry name" value="Galactose-binding domain-like"/>
    <property type="match status" value="1"/>
</dbReference>
<comment type="caution">
    <text evidence="6">The sequence shown here is derived from an EMBL/GenBank/DDBJ whole genome shotgun (WGS) entry which is preliminary data.</text>
</comment>
<dbReference type="Gene3D" id="3.20.20.80">
    <property type="entry name" value="Glycosidases"/>
    <property type="match status" value="1"/>
</dbReference>
<dbReference type="SUPFAM" id="SSF49785">
    <property type="entry name" value="Galactose-binding domain-like"/>
    <property type="match status" value="1"/>
</dbReference>
<dbReference type="Pfam" id="PF03422">
    <property type="entry name" value="CBM_6"/>
    <property type="match status" value="1"/>
</dbReference>
<dbReference type="RefSeq" id="WP_245908537.1">
    <property type="nucleotide sequence ID" value="NZ_PVZG01000017.1"/>
</dbReference>
<dbReference type="GO" id="GO:0004348">
    <property type="term" value="F:glucosylceramidase activity"/>
    <property type="evidence" value="ECO:0007669"/>
    <property type="project" value="InterPro"/>
</dbReference>
<evidence type="ECO:0000256" key="3">
    <source>
        <dbReference type="ARBA" id="ARBA00022801"/>
    </source>
</evidence>
<proteinExistence type="inferred from homology"/>
<dbReference type="InterPro" id="IPR005084">
    <property type="entry name" value="CBM6"/>
</dbReference>
<dbReference type="PANTHER" id="PTHR11069">
    <property type="entry name" value="GLUCOSYLCERAMIDASE"/>
    <property type="match status" value="1"/>
</dbReference>
<dbReference type="GO" id="GO:0030246">
    <property type="term" value="F:carbohydrate binding"/>
    <property type="evidence" value="ECO:0007669"/>
    <property type="project" value="InterPro"/>
</dbReference>
<reference evidence="6 7" key="1">
    <citation type="submission" date="2018-03" db="EMBL/GenBank/DDBJ databases">
        <title>Genomic Encyclopedia of Archaeal and Bacterial Type Strains, Phase II (KMG-II): from individual species to whole genera.</title>
        <authorList>
            <person name="Goeker M."/>
        </authorList>
    </citation>
    <scope>NUCLEOTIDE SEQUENCE [LARGE SCALE GENOMIC DNA]</scope>
    <source>
        <strain evidence="6 7">DSM 45348</strain>
    </source>
</reference>
<dbReference type="InterPro" id="IPR017853">
    <property type="entry name" value="GH"/>
</dbReference>
<dbReference type="SUPFAM" id="SSF51445">
    <property type="entry name" value="(Trans)glycosidases"/>
    <property type="match status" value="1"/>
</dbReference>
<dbReference type="EMBL" id="PVZG01000017">
    <property type="protein sequence ID" value="PRY22333.1"/>
    <property type="molecule type" value="Genomic_DNA"/>
</dbReference>
<dbReference type="CDD" id="cd04080">
    <property type="entry name" value="CBM6_cellulase-like"/>
    <property type="match status" value="1"/>
</dbReference>